<accession>A0ABS5WEU0</accession>
<dbReference type="Proteomes" id="UP000740413">
    <property type="component" value="Unassembled WGS sequence"/>
</dbReference>
<protein>
    <recommendedName>
        <fullName evidence="4">Transcriptional regulator</fullName>
    </recommendedName>
</protein>
<keyword evidence="1" id="KW-0472">Membrane</keyword>
<comment type="caution">
    <text evidence="2">The sequence shown here is derived from an EMBL/GenBank/DDBJ whole genome shotgun (WGS) entry which is preliminary data.</text>
</comment>
<feature type="transmembrane region" description="Helical" evidence="1">
    <location>
        <begin position="118"/>
        <end position="135"/>
    </location>
</feature>
<proteinExistence type="predicted"/>
<evidence type="ECO:0000313" key="3">
    <source>
        <dbReference type="Proteomes" id="UP000740413"/>
    </source>
</evidence>
<name>A0ABS5WEU0_9FLAO</name>
<dbReference type="RefSeq" id="WP_214611623.1">
    <property type="nucleotide sequence ID" value="NZ_JACATN010000003.1"/>
</dbReference>
<keyword evidence="3" id="KW-1185">Reference proteome</keyword>
<evidence type="ECO:0000256" key="1">
    <source>
        <dbReference type="SAM" id="Phobius"/>
    </source>
</evidence>
<keyword evidence="1" id="KW-1133">Transmembrane helix</keyword>
<evidence type="ECO:0000313" key="2">
    <source>
        <dbReference type="EMBL" id="MBT2161456.1"/>
    </source>
</evidence>
<reference evidence="3" key="2">
    <citation type="submission" date="2023-07" db="EMBL/GenBank/DDBJ databases">
        <title>Zobellia barbeyronii sp. nov., a new marine flavobacterium, isolated from green and red algae.</title>
        <authorList>
            <person name="Nedashkovskaya O.I."/>
            <person name="Otstavnykh N."/>
            <person name="Zhukova N."/>
            <person name="Guzev K."/>
            <person name="Chausova V."/>
            <person name="Tekutyeva L."/>
            <person name="Mikhailov V."/>
            <person name="Isaeva M."/>
        </authorList>
    </citation>
    <scope>NUCLEOTIDE SEQUENCE [LARGE SCALE GENOMIC DNA]</scope>
    <source>
        <strain evidence="3">KMM 6746</strain>
    </source>
</reference>
<reference evidence="2 3" key="1">
    <citation type="submission" date="2020-06" db="EMBL/GenBank/DDBJ databases">
        <authorList>
            <person name="Isaeva M.P."/>
            <person name="Chernysheva N.Y."/>
        </authorList>
    </citation>
    <scope>NUCLEOTIDE SEQUENCE [LARGE SCALE GENOMIC DNA]</scope>
    <source>
        <strain evidence="2 3">KMM 6746</strain>
    </source>
</reference>
<organism evidence="2 3">
    <name type="scientific">Zobellia barbeyronii</name>
    <dbReference type="NCBI Taxonomy" id="2748009"/>
    <lineage>
        <taxon>Bacteria</taxon>
        <taxon>Pseudomonadati</taxon>
        <taxon>Bacteroidota</taxon>
        <taxon>Flavobacteriia</taxon>
        <taxon>Flavobacteriales</taxon>
        <taxon>Flavobacteriaceae</taxon>
        <taxon>Zobellia</taxon>
    </lineage>
</organism>
<dbReference type="EMBL" id="JACATN010000003">
    <property type="protein sequence ID" value="MBT2161456.1"/>
    <property type="molecule type" value="Genomic_DNA"/>
</dbReference>
<sequence length="262" mass="29912">MSELTKNMNQMLFEIDKKRWVSLSKDSAKDLFKAKDKLRAFGLIERQGKYSWKLTRSGYEAVEFGGFEEWLSQNQTDQNQKIQQNYNAENITVTNDNSSTIKHSDGNEVQQEPIIKRIIIGVLIIIIAGVAMIYVKDYFFTNTEDDFNSNNTTQPISVVFQGGENAEVRYSVNLSLIDSLILNTVKRFGSQEKSSEYIALKIKNQIISTLESTTLEIARQKRDSLSESIIAKTIDEQMYSGYKISTLNLNEIKTVANNVFKK</sequence>
<keyword evidence="1" id="KW-0812">Transmembrane</keyword>
<gene>
    <name evidence="2" type="ORF">HW347_09275</name>
</gene>
<evidence type="ECO:0008006" key="4">
    <source>
        <dbReference type="Google" id="ProtNLM"/>
    </source>
</evidence>